<protein>
    <recommendedName>
        <fullName evidence="1">ATP-dependent DNA helicase</fullName>
        <ecNumber evidence="1">5.6.2.3</ecNumber>
    </recommendedName>
</protein>
<dbReference type="RefSeq" id="XP_056853159.1">
    <property type="nucleotide sequence ID" value="XM_056997179.1"/>
</dbReference>
<gene>
    <name evidence="7" type="primary">LOC108825255</name>
    <name evidence="8" type="synonym">LOC130506584</name>
</gene>
<feature type="domain" description="DNA helicase Pif1-like 2B" evidence="5">
    <location>
        <begin position="1492"/>
        <end position="1538"/>
    </location>
</feature>
<dbReference type="PANTHER" id="PTHR10492:SF101">
    <property type="entry name" value="ATP-DEPENDENT DNA HELICASE"/>
    <property type="match status" value="1"/>
</dbReference>
<dbReference type="InterPro" id="IPR027417">
    <property type="entry name" value="P-loop_NTPase"/>
</dbReference>
<accession>A0A9W3CP04</accession>
<dbReference type="PANTHER" id="PTHR10492">
    <property type="match status" value="1"/>
</dbReference>
<keyword evidence="1" id="KW-0067">ATP-binding</keyword>
<feature type="compositionally biased region" description="Acidic residues" evidence="2">
    <location>
        <begin position="195"/>
        <end position="209"/>
    </location>
</feature>
<feature type="region of interest" description="Disordered" evidence="2">
    <location>
        <begin position="189"/>
        <end position="209"/>
    </location>
</feature>
<keyword evidence="1" id="KW-0547">Nucleotide-binding</keyword>
<dbReference type="GO" id="GO:0005524">
    <property type="term" value="F:ATP binding"/>
    <property type="evidence" value="ECO:0007669"/>
    <property type="project" value="UniProtKB-KW"/>
</dbReference>
<dbReference type="GO" id="GO:0016787">
    <property type="term" value="F:hydrolase activity"/>
    <property type="evidence" value="ECO:0007669"/>
    <property type="project" value="UniProtKB-KW"/>
</dbReference>
<keyword evidence="6" id="KW-1185">Reference proteome</keyword>
<name>A0A9W3CP04_RAPSA</name>
<dbReference type="InterPro" id="IPR025476">
    <property type="entry name" value="Helitron_helicase-like"/>
</dbReference>
<keyword evidence="1" id="KW-0233">DNA recombination</keyword>
<evidence type="ECO:0000259" key="3">
    <source>
        <dbReference type="Pfam" id="PF05970"/>
    </source>
</evidence>
<dbReference type="Pfam" id="PF14214">
    <property type="entry name" value="Helitron_like_N"/>
    <property type="match status" value="1"/>
</dbReference>
<dbReference type="GeneID" id="108825255"/>
<feature type="domain" description="Helitron helicase-like" evidence="4">
    <location>
        <begin position="538"/>
        <end position="720"/>
    </location>
</feature>
<dbReference type="Pfam" id="PF21530">
    <property type="entry name" value="Pif1_2B_dom"/>
    <property type="match status" value="1"/>
</dbReference>
<dbReference type="InterPro" id="IPR010285">
    <property type="entry name" value="DNA_helicase_pif1-like_DEAD"/>
</dbReference>
<dbReference type="GO" id="GO:0006310">
    <property type="term" value="P:DNA recombination"/>
    <property type="evidence" value="ECO:0007669"/>
    <property type="project" value="UniProtKB-KW"/>
</dbReference>
<dbReference type="Gene3D" id="3.40.50.300">
    <property type="entry name" value="P-loop containing nucleotide triphosphate hydrolases"/>
    <property type="match status" value="2"/>
</dbReference>
<proteinExistence type="inferred from homology"/>
<evidence type="ECO:0000256" key="2">
    <source>
        <dbReference type="SAM" id="MobiDB-lite"/>
    </source>
</evidence>
<dbReference type="RefSeq" id="XP_056857243.1">
    <property type="nucleotide sequence ID" value="XM_057001263.1"/>
</dbReference>
<keyword evidence="1" id="KW-0347">Helicase</keyword>
<comment type="catalytic activity">
    <reaction evidence="1">
        <text>ATP + H2O = ADP + phosphate + H(+)</text>
        <dbReference type="Rhea" id="RHEA:13065"/>
        <dbReference type="ChEBI" id="CHEBI:15377"/>
        <dbReference type="ChEBI" id="CHEBI:15378"/>
        <dbReference type="ChEBI" id="CHEBI:30616"/>
        <dbReference type="ChEBI" id="CHEBI:43474"/>
        <dbReference type="ChEBI" id="CHEBI:456216"/>
        <dbReference type="EC" id="5.6.2.3"/>
    </reaction>
</comment>
<evidence type="ECO:0000259" key="4">
    <source>
        <dbReference type="Pfam" id="PF14214"/>
    </source>
</evidence>
<evidence type="ECO:0000313" key="6">
    <source>
        <dbReference type="Proteomes" id="UP000504610"/>
    </source>
</evidence>
<evidence type="ECO:0000313" key="7">
    <source>
        <dbReference type="RefSeq" id="XP_056853159.1"/>
    </source>
</evidence>
<dbReference type="Pfam" id="PF05970">
    <property type="entry name" value="PIF1"/>
    <property type="match status" value="1"/>
</dbReference>
<reference evidence="7 8" key="1">
    <citation type="submission" date="2025-04" db="UniProtKB">
        <authorList>
            <consortium name="RefSeq"/>
        </authorList>
    </citation>
    <scope>IDENTIFICATION</scope>
    <source>
        <tissue evidence="7 8">Leaf</tissue>
    </source>
</reference>
<evidence type="ECO:0000313" key="8">
    <source>
        <dbReference type="RefSeq" id="XP_056857243.1"/>
    </source>
</evidence>
<dbReference type="CDD" id="cd18809">
    <property type="entry name" value="SF1_C_RecD"/>
    <property type="match status" value="1"/>
</dbReference>
<keyword evidence="1" id="KW-0227">DNA damage</keyword>
<dbReference type="GO" id="GO:0006281">
    <property type="term" value="P:DNA repair"/>
    <property type="evidence" value="ECO:0007669"/>
    <property type="project" value="UniProtKB-KW"/>
</dbReference>
<dbReference type="GO" id="GO:0043139">
    <property type="term" value="F:5'-3' DNA helicase activity"/>
    <property type="evidence" value="ECO:0007669"/>
    <property type="project" value="UniProtKB-EC"/>
</dbReference>
<sequence>MSKRKKIDDGISIGTPTISTTPIRELQRDCPVDYNIQNNIEFKDVPLSSIYYRLFETIENNKVPLNTTSPYQQISMLSPQTPRNKRRCLLGLDSWKDQVEDTPMPTSCLTSLAKDLHQKSLKSIKSKALPPRRKSPSVLKDITNIVHLRKTNSHSPSKSAFDASTHSMGEEDEIVGNDLFGDHQQVFECSSPENTDTEDDESDLDDSMDSEGNVVLRNVTTDYGRVGKLPKPTKINLKDTDYIDEGDPDYNCSHCGAIMWYGERLNKRRTAKSPTFSLCCMQGQVQLPLLKEPPAVLKKLLEGDDPRSRHFQKHIRPYNMVFSFTSLGGTIVRGLKKGRGPDMFQLQGENYHLIGNLTPPDGREAKFGQLYIVDTENEVENRAKCLSSGKQNIEVKKKDNLRNDIIDVLMKMLNEVNPYVKQYRSARDRFNTNPEDSFHMRIVSERLKDGRTYNTPTAGEVAALIPGDFSLDMDRRDIVLQKKSGKLLRISEIHASYLALQYPLLFTYGEDGFRLGIKKGATKITKKQKKPNISMRQYFAFRLHERKNESHSLLHSRRLFQQFVVDAFTTIESNRLRYLRQNQPSLRSDSYDSIKESENAGKVDMNDQGSEFTLPASYVGSPRYMKNMYLDAMAICKHFGFPDYFITFTCNPKWPEITRYVKARKLKAEDRSDIVCRIFKMKLDSLMDTLTKKKILGETSSSMYTIEFQKRGLPHAHILLFMKKTKPTTTDDIDNIISAEIPNKKEEPELYEVIKDMMIHGPCGAANKYSPCMENGRCSKSYPKSFVENTFVNKEGFPVYRRRQQSDNFVLKNGVKCDNRAHINVEWCNQSGSIKYLFKYINKGQDRVTVAVEPPEHIVANELGDVEITKEKLDKKRDELKEFFDCRYVSTCEGNWRIFKFPIHYRSTAVEKLSFHLPGKQLITYKGKDKLIAVVSRKLIENTMFLAWFELNKIDSFARTLTFAQIPNFYTYDKSKKKFKRRKRGFKLGRINYAPRNQEDAYFLRVLLNVVRGPTSYEDIKTYEGVLYPSYKEACYARGLLDDDQEYIDDIMRRAYDSTASELRKVFVMMLMSNTLSSPEVVWESTWEVLSEDIEHYRRKYFNRPGLQLSDDDKKRFALLEIESLLRRSGTSLARFNSMPKLPKRSSRDSNVLAVDELSYCRSSLLETLERDIPKMTLEQREIYDQILGAVSKADGGMFFVSGFGGTGKTFLWKLLSASIRSRGEIVLNVASSGIASLLLQGGRTAHSRFGIPLSPDDFSRCTMRHGTDQSNLVKASSLIIWDEAPMMSKHCFEALDRTLSDILGKHDTQPFGGKVIVFGGDFRQVLPVINGAGRAEIVLAALNSSYLWNHCKVLKLTQNMRLHKGGLSIEDATELKEFSEWILKVGDGTLNEPNDGVAEIEIPEEFLITDFNDPIEAISSAIYGDSSSLHENKEAKFFQERAILCPTNEDVHTVNEYMLDKLQGEEKIYTSADSICPSDTSSVNDEALSPDFLNTIKVPGLPNHCLRLKVGCPVMILRNIAPTDGLMNGTRLQITELMDFMVRARILTGESVGKIIDIPRLLITPSDTRLPFKMRRRQLPLALAFAMTINKSQGQSLSQVCLYLPRPVFSHGQLYVAVSRVTSKKDFSC</sequence>
<dbReference type="OrthoDB" id="1735618at2759"/>
<comment type="cofactor">
    <cofactor evidence="1">
        <name>Mg(2+)</name>
        <dbReference type="ChEBI" id="CHEBI:18420"/>
    </cofactor>
</comment>
<feature type="domain" description="DNA helicase Pif1-like DEAD-box helicase" evidence="3">
    <location>
        <begin position="1176"/>
        <end position="1396"/>
    </location>
</feature>
<dbReference type="EC" id="5.6.2.3" evidence="1"/>
<dbReference type="SUPFAM" id="SSF52540">
    <property type="entry name" value="P-loop containing nucleoside triphosphate hydrolases"/>
    <property type="match status" value="2"/>
</dbReference>
<organism evidence="6 7">
    <name type="scientific">Raphanus sativus</name>
    <name type="common">Radish</name>
    <name type="synonym">Raphanus raphanistrum var. sativus</name>
    <dbReference type="NCBI Taxonomy" id="3726"/>
    <lineage>
        <taxon>Eukaryota</taxon>
        <taxon>Viridiplantae</taxon>
        <taxon>Streptophyta</taxon>
        <taxon>Embryophyta</taxon>
        <taxon>Tracheophyta</taxon>
        <taxon>Spermatophyta</taxon>
        <taxon>Magnoliopsida</taxon>
        <taxon>eudicotyledons</taxon>
        <taxon>Gunneridae</taxon>
        <taxon>Pentapetalae</taxon>
        <taxon>rosids</taxon>
        <taxon>malvids</taxon>
        <taxon>Brassicales</taxon>
        <taxon>Brassicaceae</taxon>
        <taxon>Brassiceae</taxon>
        <taxon>Raphanus</taxon>
    </lineage>
</organism>
<keyword evidence="1" id="KW-0378">Hydrolase</keyword>
<dbReference type="GO" id="GO:0000723">
    <property type="term" value="P:telomere maintenance"/>
    <property type="evidence" value="ECO:0007669"/>
    <property type="project" value="InterPro"/>
</dbReference>
<dbReference type="KEGG" id="rsz:108825255"/>
<evidence type="ECO:0000256" key="1">
    <source>
        <dbReference type="RuleBase" id="RU363044"/>
    </source>
</evidence>
<keyword evidence="1" id="KW-0234">DNA repair</keyword>
<dbReference type="FunFam" id="3.40.50.300:FF:002884">
    <property type="entry name" value="ATP-dependent DNA helicase"/>
    <property type="match status" value="1"/>
</dbReference>
<comment type="similarity">
    <text evidence="1">Belongs to the helicase family.</text>
</comment>
<dbReference type="Proteomes" id="UP000504610">
    <property type="component" value="Unplaced"/>
</dbReference>
<dbReference type="InterPro" id="IPR049163">
    <property type="entry name" value="Pif1-like_2B_dom"/>
</dbReference>
<dbReference type="KEGG" id="rsz:130506584"/>
<evidence type="ECO:0000259" key="5">
    <source>
        <dbReference type="Pfam" id="PF21530"/>
    </source>
</evidence>